<keyword evidence="4" id="KW-0175">Coiled coil</keyword>
<accession>A0A1J5QN39</accession>
<evidence type="ECO:0000256" key="3">
    <source>
        <dbReference type="ARBA" id="ARBA00023125"/>
    </source>
</evidence>
<dbReference type="Gene3D" id="3.90.220.20">
    <property type="entry name" value="DNA methylase specificity domains"/>
    <property type="match status" value="2"/>
</dbReference>
<comment type="similarity">
    <text evidence="1">Belongs to the type-I restriction system S methylase family.</text>
</comment>
<reference evidence="6" key="1">
    <citation type="submission" date="2016-10" db="EMBL/GenBank/DDBJ databases">
        <title>Sequence of Gallionella enrichment culture.</title>
        <authorList>
            <person name="Poehlein A."/>
            <person name="Muehling M."/>
            <person name="Daniel R."/>
        </authorList>
    </citation>
    <scope>NUCLEOTIDE SEQUENCE</scope>
</reference>
<keyword evidence="3" id="KW-0238">DNA-binding</keyword>
<evidence type="ECO:0000313" key="6">
    <source>
        <dbReference type="EMBL" id="OIQ84778.1"/>
    </source>
</evidence>
<evidence type="ECO:0000256" key="1">
    <source>
        <dbReference type="ARBA" id="ARBA00010923"/>
    </source>
</evidence>
<dbReference type="InterPro" id="IPR044946">
    <property type="entry name" value="Restrct_endonuc_typeI_TRD_sf"/>
</dbReference>
<feature type="domain" description="Type I restriction modification DNA specificity" evidence="5">
    <location>
        <begin position="88"/>
        <end position="247"/>
    </location>
</feature>
<dbReference type="EMBL" id="MLJW01000592">
    <property type="protein sequence ID" value="OIQ84778.1"/>
    <property type="molecule type" value="Genomic_DNA"/>
</dbReference>
<organism evidence="6">
    <name type="scientific">mine drainage metagenome</name>
    <dbReference type="NCBI Taxonomy" id="410659"/>
    <lineage>
        <taxon>unclassified sequences</taxon>
        <taxon>metagenomes</taxon>
        <taxon>ecological metagenomes</taxon>
    </lineage>
</organism>
<dbReference type="AlphaFoldDB" id="A0A1J5QN39"/>
<evidence type="ECO:0000256" key="4">
    <source>
        <dbReference type="SAM" id="Coils"/>
    </source>
</evidence>
<dbReference type="GO" id="GO:0003677">
    <property type="term" value="F:DNA binding"/>
    <property type="evidence" value="ECO:0007669"/>
    <property type="project" value="UniProtKB-KW"/>
</dbReference>
<keyword evidence="2" id="KW-0680">Restriction system</keyword>
<feature type="coiled-coil region" evidence="4">
    <location>
        <begin position="509"/>
        <end position="536"/>
    </location>
</feature>
<dbReference type="InterPro" id="IPR000055">
    <property type="entry name" value="Restrct_endonuc_typeI_TRD"/>
</dbReference>
<comment type="caution">
    <text evidence="6">The sequence shown here is derived from an EMBL/GenBank/DDBJ whole genome shotgun (WGS) entry which is preliminary data.</text>
</comment>
<dbReference type="GO" id="GO:0009307">
    <property type="term" value="P:DNA restriction-modification system"/>
    <property type="evidence" value="ECO:0007669"/>
    <property type="project" value="UniProtKB-KW"/>
</dbReference>
<evidence type="ECO:0000256" key="2">
    <source>
        <dbReference type="ARBA" id="ARBA00022747"/>
    </source>
</evidence>
<dbReference type="PANTHER" id="PTHR43140">
    <property type="entry name" value="TYPE-1 RESTRICTION ENZYME ECOKI SPECIFICITY PROTEIN"/>
    <property type="match status" value="1"/>
</dbReference>
<evidence type="ECO:0000259" key="5">
    <source>
        <dbReference type="Pfam" id="PF01420"/>
    </source>
</evidence>
<dbReference type="InterPro" id="IPR051212">
    <property type="entry name" value="Type-I_RE_S_subunit"/>
</dbReference>
<name>A0A1J5QN39_9ZZZZ</name>
<dbReference type="CDD" id="cd17261">
    <property type="entry name" value="RMtype1_S_EcoKI-TRD2-CR2_like"/>
    <property type="match status" value="1"/>
</dbReference>
<proteinExistence type="inferred from homology"/>
<sequence length="544" mass="60162">MKIETFIEKFDLFADTPDAVAKMRELIRHLAIAGKLVHQDISEGTALDLLDQIAAHKSALEKSGQPRGRTAVVPVPADDGAYALPASWIRVRFGEIVVNRDGERIPVSKEERETKAKTYDYYGASGVIDKIDNYLFDKPLLLVGEDGANLINRSTPIAFIARGKYWVNNHAHVIDGISEEFLRFIELHINAINLEPYVTGSAQPKMNQAKMNSILIALPPLAEQKRIIAKVDELMAVCDRLEEQLKDRETRHAALSRAALARFAEAPTPANLHYLFHESFAISPADLRKTILTLAVQGKLVPQDPSDEPAEVLVARIAAMRRLKKVKEYAPVSQDESPYDVPLSWSWVRLGNISLTSDSGWSPQCHSEAREGENWGILKVSAVSWGVFKPEENKALPLGMEPRPDCEVQPGDFLLSRANTEELVARSVVVDKTPPRLMMSDKIVRFTFSDEVEKGFVNLANTSDASRAYYARNAAGTSSSMKNVGREVMCNLPIPLPPVAEQRRIVAKVDELMALVDTLETQLATARRTAEALLAAAVAELTSP</sequence>
<dbReference type="PANTHER" id="PTHR43140:SF1">
    <property type="entry name" value="TYPE I RESTRICTION ENZYME ECOKI SPECIFICITY SUBUNIT"/>
    <property type="match status" value="1"/>
</dbReference>
<gene>
    <name evidence="6" type="primary">hsdS_7</name>
    <name evidence="6" type="ORF">GALL_333930</name>
</gene>
<feature type="coiled-coil region" evidence="4">
    <location>
        <begin position="224"/>
        <end position="258"/>
    </location>
</feature>
<protein>
    <submittedName>
        <fullName evidence="6">Type-1 restriction enzyme EcoKI specificity protein</fullName>
    </submittedName>
</protein>
<dbReference type="CDD" id="cd17262">
    <property type="entry name" value="RMtype1_S_Aco12261I-TRD2-CR2"/>
    <property type="match status" value="1"/>
</dbReference>
<dbReference type="Pfam" id="PF01420">
    <property type="entry name" value="Methylase_S"/>
    <property type="match status" value="1"/>
</dbReference>
<dbReference type="SUPFAM" id="SSF116734">
    <property type="entry name" value="DNA methylase specificity domain"/>
    <property type="match status" value="2"/>
</dbReference>